<dbReference type="InterPro" id="IPR013780">
    <property type="entry name" value="Glyco_hydro_b"/>
</dbReference>
<evidence type="ECO:0000256" key="8">
    <source>
        <dbReference type="SAM" id="SignalP"/>
    </source>
</evidence>
<dbReference type="EMBL" id="JABASA010000017">
    <property type="protein sequence ID" value="NMD49616.1"/>
    <property type="molecule type" value="Genomic_DNA"/>
</dbReference>
<feature type="chain" id="PRO_5030894586" evidence="8">
    <location>
        <begin position="24"/>
        <end position="945"/>
    </location>
</feature>
<dbReference type="Proteomes" id="UP000532121">
    <property type="component" value="Unassembled WGS sequence"/>
</dbReference>
<feature type="compositionally biased region" description="Polar residues" evidence="6">
    <location>
        <begin position="52"/>
        <end position="93"/>
    </location>
</feature>
<evidence type="ECO:0000313" key="10">
    <source>
        <dbReference type="EMBL" id="NMD49616.1"/>
    </source>
</evidence>
<evidence type="ECO:0000256" key="2">
    <source>
        <dbReference type="ARBA" id="ARBA00022512"/>
    </source>
</evidence>
<feature type="region of interest" description="Disordered" evidence="6">
    <location>
        <begin position="799"/>
        <end position="915"/>
    </location>
</feature>
<dbReference type="Gene3D" id="3.20.20.80">
    <property type="entry name" value="Glycosidases"/>
    <property type="match status" value="1"/>
</dbReference>
<keyword evidence="4 8" id="KW-0732">Signal</keyword>
<dbReference type="InterPro" id="IPR019931">
    <property type="entry name" value="LPXTG_anchor"/>
</dbReference>
<keyword evidence="7" id="KW-0472">Membrane</keyword>
<comment type="similarity">
    <text evidence="1">Belongs to the glycosyl hydrolase 66 family.</text>
</comment>
<dbReference type="InterPro" id="IPR025092">
    <property type="entry name" value="Glyco_hydro_66"/>
</dbReference>
<gene>
    <name evidence="10" type="ORF">HHO37_08070</name>
</gene>
<evidence type="ECO:0000256" key="3">
    <source>
        <dbReference type="ARBA" id="ARBA00022525"/>
    </source>
</evidence>
<evidence type="ECO:0000256" key="1">
    <source>
        <dbReference type="ARBA" id="ARBA00010837"/>
    </source>
</evidence>
<keyword evidence="3" id="KW-0964">Secreted</keyword>
<feature type="region of interest" description="Disordered" evidence="6">
    <location>
        <begin position="52"/>
        <end position="165"/>
    </location>
</feature>
<protein>
    <submittedName>
        <fullName evidence="10">LPXTG cell wall anchor domain-containing protein</fullName>
    </submittedName>
</protein>
<feature type="compositionally biased region" description="Polar residues" evidence="6">
    <location>
        <begin position="117"/>
        <end position="130"/>
    </location>
</feature>
<feature type="transmembrane region" description="Helical" evidence="7">
    <location>
        <begin position="921"/>
        <end position="940"/>
    </location>
</feature>
<dbReference type="Pfam" id="PF13199">
    <property type="entry name" value="Glyco_hydro_66"/>
    <property type="match status" value="1"/>
</dbReference>
<keyword evidence="7" id="KW-0812">Transmembrane</keyword>
<keyword evidence="2" id="KW-0134">Cell wall</keyword>
<dbReference type="AlphaFoldDB" id="A0A7X9QFZ9"/>
<feature type="domain" description="Gram-positive cocci surface proteins LPxTG" evidence="9">
    <location>
        <begin position="910"/>
        <end position="945"/>
    </location>
</feature>
<dbReference type="PROSITE" id="PS50847">
    <property type="entry name" value="GRAM_POS_ANCHORING"/>
    <property type="match status" value="1"/>
</dbReference>
<feature type="compositionally biased region" description="Polar residues" evidence="6">
    <location>
        <begin position="890"/>
        <end position="908"/>
    </location>
</feature>
<dbReference type="Pfam" id="PF00746">
    <property type="entry name" value="Gram_pos_anchor"/>
    <property type="match status" value="1"/>
</dbReference>
<evidence type="ECO:0000313" key="11">
    <source>
        <dbReference type="Proteomes" id="UP000532121"/>
    </source>
</evidence>
<keyword evidence="5" id="KW-0572">Peptidoglycan-anchor</keyword>
<dbReference type="Gene3D" id="2.60.40.1180">
    <property type="entry name" value="Golgi alpha-mannosidase II"/>
    <property type="match status" value="1"/>
</dbReference>
<reference evidence="10 11" key="1">
    <citation type="submission" date="2020-04" db="EMBL/GenBank/DDBJ databases">
        <title>MicrobeNet Type strains.</title>
        <authorList>
            <person name="Nicholson A.C."/>
        </authorList>
    </citation>
    <scope>NUCLEOTIDE SEQUENCE [LARGE SCALE GENOMIC DNA]</scope>
    <source>
        <strain evidence="10 11">DSM 22768</strain>
    </source>
</reference>
<dbReference type="CDD" id="cd14745">
    <property type="entry name" value="GH66"/>
    <property type="match status" value="1"/>
</dbReference>
<sequence>MVRPFLLAMLGITLYSNRLAAYADELTAEPSADHSSADEHSAVMANNQGVGSAVEQSAGSNAPESSDVVTATESTADSLPAVSESQSPVSGTIEQAEAVESNSSEQLQEVSSLEPAEQSQTESAQIMATRQASQSASTSVSPKSKSEAAAVQPPAAPKKSSSLKNLSTDKASYRLGDSVNVNLTFTNTTAQAQNITASTEVYSLENKVGNIYSYSKYLTPGESYSTKLGDITIPGDIFENNHGYLLTVKVSDTKNNLLGSSNRAIAVENDWTVFPRYGAIGGSQKDNNSVLTDNLPLYYRELEQMKNMNINSYFFYDVYKSATNPFPNILTFDQSWNWWSHSKVETPAVKALVKRVHQGGAVAMLYNMILAQNTNEASVLPDTEYIYNYENGGYGAGGDIMTYFIDGKPLQRYYNPLSKSWQNYIANAMGEALKNGGFDGWQGDTIGDNRVVAYSDKDNRDFNNSFMLSDVYAEFLNKTKEKLPNYYLTLNDVNGENIRKLGKSSQDVIYNELWPFGTSALGNRPQNSYGDLKARIDQVREMTGKSLIVGAYMEEPKFDDNHNPLNGAALDVLASATYQTDAVLLTTAAIAAAGGYHMSLAALANPNDGDGVGVLETAYYPTQSLKVSEELNRKNYNYQQFITAYENLLRDQVNNDSVQPETFSQSGQQLSHDALGTEGNQVWTYSKKGKNFRTIQLLNLMGITSDWKNEDGYANNKTPDEQTNLLVTYPLTGLSIDEARRIANQVYVTSPDDWLQSGMVKLEVQVKQDTNGDPVLYIQVPRLTLWDMVYITEEVKPIVPTSPSEPVKEPTVPVTPEKPIKEPTVPVTPEKPIKEPTVPVTPEKPIKEPTAPMTPAKPAEQQKEDKAPTEVLKESAEPSSQKAPEAQLKAQANSAKPTETAVSSSSQEDLPETGEGEVSKIAAIVGAGILAAGAIGLLALKRRKN</sequence>
<organism evidence="10 11">
    <name type="scientific">Streptococcus ratti</name>
    <dbReference type="NCBI Taxonomy" id="1341"/>
    <lineage>
        <taxon>Bacteria</taxon>
        <taxon>Bacillati</taxon>
        <taxon>Bacillota</taxon>
        <taxon>Bacilli</taxon>
        <taxon>Lactobacillales</taxon>
        <taxon>Streptococcaceae</taxon>
        <taxon>Streptococcus</taxon>
    </lineage>
</organism>
<accession>A0A7X9QFZ9</accession>
<feature type="compositionally biased region" description="Low complexity" evidence="6">
    <location>
        <begin position="802"/>
        <end position="817"/>
    </location>
</feature>
<name>A0A7X9QFZ9_STRRT</name>
<evidence type="ECO:0000256" key="7">
    <source>
        <dbReference type="SAM" id="Phobius"/>
    </source>
</evidence>
<comment type="caution">
    <text evidence="10">The sequence shown here is derived from an EMBL/GenBank/DDBJ whole genome shotgun (WGS) entry which is preliminary data.</text>
</comment>
<evidence type="ECO:0000256" key="5">
    <source>
        <dbReference type="ARBA" id="ARBA00023088"/>
    </source>
</evidence>
<dbReference type="NCBIfam" id="TIGR01167">
    <property type="entry name" value="LPXTG_anchor"/>
    <property type="match status" value="1"/>
</dbReference>
<feature type="compositionally biased region" description="Low complexity" evidence="6">
    <location>
        <begin position="131"/>
        <end position="165"/>
    </location>
</feature>
<feature type="compositionally biased region" description="Low complexity" evidence="6">
    <location>
        <begin position="99"/>
        <end position="114"/>
    </location>
</feature>
<evidence type="ECO:0000259" key="9">
    <source>
        <dbReference type="PROSITE" id="PS50847"/>
    </source>
</evidence>
<feature type="signal peptide" evidence="8">
    <location>
        <begin position="1"/>
        <end position="23"/>
    </location>
</feature>
<keyword evidence="7" id="KW-1133">Transmembrane helix</keyword>
<evidence type="ECO:0000256" key="6">
    <source>
        <dbReference type="SAM" id="MobiDB-lite"/>
    </source>
</evidence>
<feature type="compositionally biased region" description="Basic and acidic residues" evidence="6">
    <location>
        <begin position="860"/>
        <end position="876"/>
    </location>
</feature>
<proteinExistence type="inferred from homology"/>
<dbReference type="InterPro" id="IPR013783">
    <property type="entry name" value="Ig-like_fold"/>
</dbReference>
<dbReference type="Gene3D" id="2.60.40.10">
    <property type="entry name" value="Immunoglobulins"/>
    <property type="match status" value="1"/>
</dbReference>
<evidence type="ECO:0000256" key="4">
    <source>
        <dbReference type="ARBA" id="ARBA00022729"/>
    </source>
</evidence>